<dbReference type="PANTHER" id="PTHR40077">
    <property type="entry name" value="MEMBRANE PROTEIN-RELATED"/>
    <property type="match status" value="1"/>
</dbReference>
<evidence type="ECO:0000256" key="1">
    <source>
        <dbReference type="ARBA" id="ARBA00004651"/>
    </source>
</evidence>
<evidence type="ECO:0000313" key="9">
    <source>
        <dbReference type="Proteomes" id="UP000253426"/>
    </source>
</evidence>
<evidence type="ECO:0000256" key="6">
    <source>
        <dbReference type="SAM" id="Phobius"/>
    </source>
</evidence>
<dbReference type="InterPro" id="IPR023845">
    <property type="entry name" value="DUF3817_TM"/>
</dbReference>
<keyword evidence="2" id="KW-1003">Cell membrane</keyword>
<sequence>MRNSHPVTPLRHIALVEGVSFLILLGIAMPLKYMAGMPMAVKVVGWIHGLLFVLFCFALLRVMMSTSWSFGRSALVFIASLLPFGPFLIDRRMREWEKEPVIEEAAEK</sequence>
<evidence type="ECO:0000256" key="2">
    <source>
        <dbReference type="ARBA" id="ARBA00022475"/>
    </source>
</evidence>
<feature type="domain" description="DUF3817" evidence="7">
    <location>
        <begin position="9"/>
        <end position="94"/>
    </location>
</feature>
<comment type="caution">
    <text evidence="8">The sequence shown here is derived from an EMBL/GenBank/DDBJ whole genome shotgun (WGS) entry which is preliminary data.</text>
</comment>
<dbReference type="Pfam" id="PF12823">
    <property type="entry name" value="DUF3817"/>
    <property type="match status" value="1"/>
</dbReference>
<evidence type="ECO:0000256" key="4">
    <source>
        <dbReference type="ARBA" id="ARBA00022989"/>
    </source>
</evidence>
<proteinExistence type="predicted"/>
<dbReference type="GO" id="GO:0005886">
    <property type="term" value="C:plasma membrane"/>
    <property type="evidence" value="ECO:0007669"/>
    <property type="project" value="UniProtKB-SubCell"/>
</dbReference>
<feature type="transmembrane region" description="Helical" evidence="6">
    <location>
        <begin position="43"/>
        <end position="64"/>
    </location>
</feature>
<comment type="subcellular location">
    <subcellularLocation>
        <location evidence="1">Cell membrane</location>
        <topology evidence="1">Multi-pass membrane protein</topology>
    </subcellularLocation>
</comment>
<feature type="transmembrane region" description="Helical" evidence="6">
    <location>
        <begin position="12"/>
        <end position="31"/>
    </location>
</feature>
<accession>A0A366HTQ8</accession>
<evidence type="ECO:0000313" key="8">
    <source>
        <dbReference type="EMBL" id="RBP46313.1"/>
    </source>
</evidence>
<keyword evidence="3 6" id="KW-0812">Transmembrane</keyword>
<evidence type="ECO:0000259" key="7">
    <source>
        <dbReference type="Pfam" id="PF12823"/>
    </source>
</evidence>
<dbReference type="AlphaFoldDB" id="A0A366HTQ8"/>
<evidence type="ECO:0000256" key="5">
    <source>
        <dbReference type="ARBA" id="ARBA00023136"/>
    </source>
</evidence>
<gene>
    <name evidence="8" type="ORF">DES53_102701</name>
</gene>
<dbReference type="OrthoDB" id="1121311at2"/>
<keyword evidence="4 6" id="KW-1133">Transmembrane helix</keyword>
<dbReference type="NCBIfam" id="TIGR03954">
    <property type="entry name" value="integ_memb_HG"/>
    <property type="match status" value="1"/>
</dbReference>
<protein>
    <submittedName>
        <fullName evidence="8">Integral membrane protein</fullName>
    </submittedName>
</protein>
<name>A0A366HTQ8_9BACT</name>
<reference evidence="8 9" key="1">
    <citation type="submission" date="2018-06" db="EMBL/GenBank/DDBJ databases">
        <title>Genomic Encyclopedia of Type Strains, Phase IV (KMG-IV): sequencing the most valuable type-strain genomes for metagenomic binning, comparative biology and taxonomic classification.</title>
        <authorList>
            <person name="Goeker M."/>
        </authorList>
    </citation>
    <scope>NUCLEOTIDE SEQUENCE [LARGE SCALE GENOMIC DNA]</scope>
    <source>
        <strain evidence="8 9">DSM 25532</strain>
    </source>
</reference>
<dbReference type="EMBL" id="QNRR01000002">
    <property type="protein sequence ID" value="RBP46313.1"/>
    <property type="molecule type" value="Genomic_DNA"/>
</dbReference>
<dbReference type="Proteomes" id="UP000253426">
    <property type="component" value="Unassembled WGS sequence"/>
</dbReference>
<dbReference type="PANTHER" id="PTHR40077:SF1">
    <property type="entry name" value="MEMBRANE PROTEIN"/>
    <property type="match status" value="1"/>
</dbReference>
<organism evidence="8 9">
    <name type="scientific">Roseimicrobium gellanilyticum</name>
    <dbReference type="NCBI Taxonomy" id="748857"/>
    <lineage>
        <taxon>Bacteria</taxon>
        <taxon>Pseudomonadati</taxon>
        <taxon>Verrucomicrobiota</taxon>
        <taxon>Verrucomicrobiia</taxon>
        <taxon>Verrucomicrobiales</taxon>
        <taxon>Verrucomicrobiaceae</taxon>
        <taxon>Roseimicrobium</taxon>
    </lineage>
</organism>
<keyword evidence="5 6" id="KW-0472">Membrane</keyword>
<dbReference type="RefSeq" id="WP_113957841.1">
    <property type="nucleotide sequence ID" value="NZ_QNRR01000002.1"/>
</dbReference>
<evidence type="ECO:0000256" key="3">
    <source>
        <dbReference type="ARBA" id="ARBA00022692"/>
    </source>
</evidence>
<feature type="transmembrane region" description="Helical" evidence="6">
    <location>
        <begin position="70"/>
        <end position="89"/>
    </location>
</feature>
<keyword evidence="9" id="KW-1185">Reference proteome</keyword>